<accession>M5R9G5</accession>
<protein>
    <submittedName>
        <fullName evidence="2">Sodium/hydrogen exchanger family protein</fullName>
    </submittedName>
</protein>
<evidence type="ECO:0000313" key="2">
    <source>
        <dbReference type="EMBL" id="EMI15691.1"/>
    </source>
</evidence>
<sequence length="133" mass="14765">MTHNLVGRQLFREGLTFSKIRELHESGAVFKATKLTESFSYTDFIRRYNEVPELLCVIQSDGVPLLNTVSDPLKPEPGQTIVCLVTSVPLPHEHEAMDTEKKTDIEPASPAADSSTSESSESETLETKKSKSR</sequence>
<dbReference type="PATRIC" id="fig|1265738.3.peg.7364"/>
<proteinExistence type="predicted"/>
<evidence type="ECO:0000256" key="1">
    <source>
        <dbReference type="SAM" id="MobiDB-lite"/>
    </source>
</evidence>
<gene>
    <name evidence="2" type="ORF">RMSM_07381</name>
</gene>
<dbReference type="EMBL" id="ANOG01001052">
    <property type="protein sequence ID" value="EMI15691.1"/>
    <property type="molecule type" value="Genomic_DNA"/>
</dbReference>
<dbReference type="AlphaFoldDB" id="M5R9G5"/>
<dbReference type="OrthoDB" id="570124at2"/>
<organism evidence="2 3">
    <name type="scientific">Rhodopirellula maiorica SM1</name>
    <dbReference type="NCBI Taxonomy" id="1265738"/>
    <lineage>
        <taxon>Bacteria</taxon>
        <taxon>Pseudomonadati</taxon>
        <taxon>Planctomycetota</taxon>
        <taxon>Planctomycetia</taxon>
        <taxon>Pirellulales</taxon>
        <taxon>Pirellulaceae</taxon>
        <taxon>Novipirellula</taxon>
    </lineage>
</organism>
<dbReference type="Proteomes" id="UP000011991">
    <property type="component" value="Unassembled WGS sequence"/>
</dbReference>
<feature type="compositionally biased region" description="Basic and acidic residues" evidence="1">
    <location>
        <begin position="92"/>
        <end position="105"/>
    </location>
</feature>
<reference evidence="2 3" key="1">
    <citation type="journal article" date="2013" name="Mar. Genomics">
        <title>Expression of sulfatases in Rhodopirellula baltica and the diversity of sulfatases in the genus Rhodopirellula.</title>
        <authorList>
            <person name="Wegner C.E."/>
            <person name="Richter-Heitmann T."/>
            <person name="Klindworth A."/>
            <person name="Klockow C."/>
            <person name="Richter M."/>
            <person name="Achstetter T."/>
            <person name="Glockner F.O."/>
            <person name="Harder J."/>
        </authorList>
    </citation>
    <scope>NUCLEOTIDE SEQUENCE [LARGE SCALE GENOMIC DNA]</scope>
    <source>
        <strain evidence="2 3">SM1</strain>
    </source>
</reference>
<keyword evidence="3" id="KW-1185">Reference proteome</keyword>
<feature type="region of interest" description="Disordered" evidence="1">
    <location>
        <begin position="92"/>
        <end position="133"/>
    </location>
</feature>
<comment type="caution">
    <text evidence="2">The sequence shown here is derived from an EMBL/GenBank/DDBJ whole genome shotgun (WGS) entry which is preliminary data.</text>
</comment>
<name>M5R9G5_9BACT</name>
<evidence type="ECO:0000313" key="3">
    <source>
        <dbReference type="Proteomes" id="UP000011991"/>
    </source>
</evidence>